<comment type="caution">
    <text evidence="2">The sequence shown here is derived from an EMBL/GenBank/DDBJ whole genome shotgun (WGS) entry which is preliminary data.</text>
</comment>
<keyword evidence="3" id="KW-1185">Reference proteome</keyword>
<dbReference type="AlphaFoldDB" id="A0A6S7LUP5"/>
<dbReference type="PROSITE" id="PS50038">
    <property type="entry name" value="FZ"/>
    <property type="match status" value="1"/>
</dbReference>
<dbReference type="InterPro" id="IPR020067">
    <property type="entry name" value="Frizzled_dom"/>
</dbReference>
<organism evidence="2 3">
    <name type="scientific">Paramuricea clavata</name>
    <name type="common">Red gorgonian</name>
    <name type="synonym">Violescent sea-whip</name>
    <dbReference type="NCBI Taxonomy" id="317549"/>
    <lineage>
        <taxon>Eukaryota</taxon>
        <taxon>Metazoa</taxon>
        <taxon>Cnidaria</taxon>
        <taxon>Anthozoa</taxon>
        <taxon>Octocorallia</taxon>
        <taxon>Malacalcyonacea</taxon>
        <taxon>Plexauridae</taxon>
        <taxon>Paramuricea</taxon>
    </lineage>
</organism>
<feature type="non-terminal residue" evidence="2">
    <location>
        <position position="1"/>
    </location>
</feature>
<reference evidence="2" key="1">
    <citation type="submission" date="2020-04" db="EMBL/GenBank/DDBJ databases">
        <authorList>
            <person name="Alioto T."/>
            <person name="Alioto T."/>
            <person name="Gomez Garrido J."/>
        </authorList>
    </citation>
    <scope>NUCLEOTIDE SEQUENCE</scope>
    <source>
        <strain evidence="2">A484AB</strain>
    </source>
</reference>
<dbReference type="GO" id="GO:0016301">
    <property type="term" value="F:kinase activity"/>
    <property type="evidence" value="ECO:0007669"/>
    <property type="project" value="UniProtKB-KW"/>
</dbReference>
<gene>
    <name evidence="2" type="ORF">PACLA_8A004246</name>
</gene>
<feature type="non-terminal residue" evidence="2">
    <location>
        <position position="152"/>
    </location>
</feature>
<keyword evidence="2" id="KW-0808">Transferase</keyword>
<dbReference type="OrthoDB" id="407616at2759"/>
<evidence type="ECO:0000313" key="3">
    <source>
        <dbReference type="Proteomes" id="UP001152795"/>
    </source>
</evidence>
<dbReference type="Gene3D" id="1.10.2000.10">
    <property type="entry name" value="Frizzled cysteine-rich domain"/>
    <property type="match status" value="1"/>
</dbReference>
<sequence>GDCQPVIRLEKLFCEHYGFNLDKYVNVPGYHQQYWNTRLWDIQNQYDQILSKGQNGSASPKCMDQIHFIGCYYTFPGCDRSTSVFRQKKFCKETCLHFVNECSASLKPMIDTYFSLYPGKRALFDCSKRPSRNAGDSPGCLYYHRKESLEKE</sequence>
<keyword evidence="2" id="KW-0418">Kinase</keyword>
<dbReference type="Pfam" id="PF01392">
    <property type="entry name" value="Fz"/>
    <property type="match status" value="1"/>
</dbReference>
<dbReference type="EMBL" id="CACRXK020038958">
    <property type="protein sequence ID" value="CAB4045352.1"/>
    <property type="molecule type" value="Genomic_DNA"/>
</dbReference>
<evidence type="ECO:0000256" key="1">
    <source>
        <dbReference type="PROSITE-ProRule" id="PRU00090"/>
    </source>
</evidence>
<protein>
    <submittedName>
        <fullName evidence="2">Tyrosine kinase</fullName>
    </submittedName>
</protein>
<evidence type="ECO:0000313" key="2">
    <source>
        <dbReference type="EMBL" id="CAB4045352.1"/>
    </source>
</evidence>
<dbReference type="InterPro" id="IPR036790">
    <property type="entry name" value="Frizzled_dom_sf"/>
</dbReference>
<name>A0A6S7LUP5_PARCT</name>
<proteinExistence type="predicted"/>
<dbReference type="Proteomes" id="UP001152795">
    <property type="component" value="Unassembled WGS sequence"/>
</dbReference>
<comment type="caution">
    <text evidence="1">Lacks conserved residue(s) required for the propagation of feature annotation.</text>
</comment>
<accession>A0A6S7LUP5</accession>